<feature type="domain" description="N-acetyltransferase" evidence="9">
    <location>
        <begin position="1"/>
        <end position="153"/>
    </location>
</feature>
<dbReference type="Gene3D" id="3.40.630.30">
    <property type="match status" value="1"/>
</dbReference>
<dbReference type="InterPro" id="IPR024170">
    <property type="entry name" value="Aminoglycoside_N6-AcTrfrase"/>
</dbReference>
<dbReference type="Proteomes" id="UP000005824">
    <property type="component" value="Unassembled WGS sequence"/>
</dbReference>
<keyword evidence="5" id="KW-0046">Antibiotic resistance</keyword>
<proteinExistence type="predicted"/>
<evidence type="ECO:0000256" key="8">
    <source>
        <dbReference type="ARBA" id="ARBA00048923"/>
    </source>
</evidence>
<dbReference type="InParanoid" id="B4DCA9"/>
<keyword evidence="11" id="KW-1185">Reference proteome</keyword>
<evidence type="ECO:0000256" key="7">
    <source>
        <dbReference type="ARBA" id="ARBA00029660"/>
    </source>
</evidence>
<comment type="caution">
    <text evidence="10">The sequence shown here is derived from an EMBL/GenBank/DDBJ whole genome shotgun (WGS) entry which is preliminary data.</text>
</comment>
<evidence type="ECO:0000256" key="3">
    <source>
        <dbReference type="ARBA" id="ARBA00017677"/>
    </source>
</evidence>
<name>B4DCA9_9BACT</name>
<dbReference type="RefSeq" id="WP_006983867.1">
    <property type="nucleotide sequence ID" value="NZ_ABVL01000046.1"/>
</dbReference>
<dbReference type="PANTHER" id="PTHR43877">
    <property type="entry name" value="AMINOALKYLPHOSPHONATE N-ACETYLTRANSFERASE-RELATED-RELATED"/>
    <property type="match status" value="1"/>
</dbReference>
<evidence type="ECO:0000313" key="11">
    <source>
        <dbReference type="Proteomes" id="UP000005824"/>
    </source>
</evidence>
<organism evidence="10 11">
    <name type="scientific">Chthoniobacter flavus Ellin428</name>
    <dbReference type="NCBI Taxonomy" id="497964"/>
    <lineage>
        <taxon>Bacteria</taxon>
        <taxon>Pseudomonadati</taxon>
        <taxon>Verrucomicrobiota</taxon>
        <taxon>Spartobacteria</taxon>
        <taxon>Chthoniobacterales</taxon>
        <taxon>Chthoniobacteraceae</taxon>
        <taxon>Chthoniobacter</taxon>
    </lineage>
</organism>
<evidence type="ECO:0000256" key="2">
    <source>
        <dbReference type="ARBA" id="ARBA00012888"/>
    </source>
</evidence>
<dbReference type="GO" id="GO:0047663">
    <property type="term" value="F:aminoglycoside 6'-N-acetyltransferase activity"/>
    <property type="evidence" value="ECO:0007669"/>
    <property type="project" value="UniProtKB-EC"/>
</dbReference>
<evidence type="ECO:0000313" key="10">
    <source>
        <dbReference type="EMBL" id="EDY15939.1"/>
    </source>
</evidence>
<dbReference type="PROSITE" id="PS51186">
    <property type="entry name" value="GNAT"/>
    <property type="match status" value="1"/>
</dbReference>
<gene>
    <name evidence="10" type="ORF">CfE428DRAFT_6550</name>
</gene>
<dbReference type="InterPro" id="IPR016181">
    <property type="entry name" value="Acyl_CoA_acyltransferase"/>
</dbReference>
<dbReference type="Pfam" id="PF00583">
    <property type="entry name" value="Acetyltransf_1"/>
    <property type="match status" value="1"/>
</dbReference>
<dbReference type="AlphaFoldDB" id="B4DCA9"/>
<protein>
    <recommendedName>
        <fullName evidence="3">Aminoglycoside N(6')-acetyltransferase type 1</fullName>
        <ecNumber evidence="2">2.3.1.82</ecNumber>
    </recommendedName>
    <alternativeName>
        <fullName evidence="7">Aminoglycoside resistance protein</fullName>
    </alternativeName>
</protein>
<sequence length="153" mass="17124">MNVREVLPTDHDAWLAMRSALWPHCTPERHVTEMRDYASRNGSFATFVAIQSGVEFCGFIEVSLRSSAEGCTSRPVGYVEGIFVWPAFRRQGVGRQLVTATQNWAASHGCVELASDCHADNEASIRFHRQLGFDIARQLIHFRRTISDATGNV</sequence>
<dbReference type="EMBL" id="ABVL01000046">
    <property type="protein sequence ID" value="EDY15939.1"/>
    <property type="molecule type" value="Genomic_DNA"/>
</dbReference>
<evidence type="ECO:0000256" key="1">
    <source>
        <dbReference type="ARBA" id="ARBA00011738"/>
    </source>
</evidence>
<reference evidence="10 11" key="1">
    <citation type="journal article" date="2011" name="J. Bacteriol.">
        <title>Genome sequence of Chthoniobacter flavus Ellin428, an aerobic heterotrophic soil bacterium.</title>
        <authorList>
            <person name="Kant R."/>
            <person name="van Passel M.W."/>
            <person name="Palva A."/>
            <person name="Lucas S."/>
            <person name="Lapidus A."/>
            <person name="Glavina Del Rio T."/>
            <person name="Dalin E."/>
            <person name="Tice H."/>
            <person name="Bruce D."/>
            <person name="Goodwin L."/>
            <person name="Pitluck S."/>
            <person name="Larimer F.W."/>
            <person name="Land M.L."/>
            <person name="Hauser L."/>
            <person name="Sangwan P."/>
            <person name="de Vos W.M."/>
            <person name="Janssen P.H."/>
            <person name="Smidt H."/>
        </authorList>
    </citation>
    <scope>NUCLEOTIDE SEQUENCE [LARGE SCALE GENOMIC DNA]</scope>
    <source>
        <strain evidence="10 11">Ellin428</strain>
    </source>
</reference>
<dbReference type="InterPro" id="IPR050832">
    <property type="entry name" value="Bact_Acetyltransf"/>
</dbReference>
<dbReference type="InterPro" id="IPR000182">
    <property type="entry name" value="GNAT_dom"/>
</dbReference>
<keyword evidence="4 10" id="KW-0808">Transferase</keyword>
<dbReference type="STRING" id="497964.CfE428DRAFT_6550"/>
<comment type="catalytic activity">
    <reaction evidence="8">
        <text>kanamycin B + acetyl-CoA = N(6')-acetylkanamycin B + CoA + H(+)</text>
        <dbReference type="Rhea" id="RHEA:16449"/>
        <dbReference type="ChEBI" id="CHEBI:15378"/>
        <dbReference type="ChEBI" id="CHEBI:57287"/>
        <dbReference type="ChEBI" id="CHEBI:57288"/>
        <dbReference type="ChEBI" id="CHEBI:58390"/>
        <dbReference type="ChEBI" id="CHEBI:58549"/>
        <dbReference type="EC" id="2.3.1.82"/>
    </reaction>
</comment>
<evidence type="ECO:0000256" key="5">
    <source>
        <dbReference type="ARBA" id="ARBA00023251"/>
    </source>
</evidence>
<dbReference type="CDD" id="cd04301">
    <property type="entry name" value="NAT_SF"/>
    <property type="match status" value="1"/>
</dbReference>
<evidence type="ECO:0000256" key="4">
    <source>
        <dbReference type="ARBA" id="ARBA00022679"/>
    </source>
</evidence>
<comment type="subunit">
    <text evidence="1">Homodimer.</text>
</comment>
<keyword evidence="6" id="KW-0012">Acyltransferase</keyword>
<dbReference type="EC" id="2.3.1.82" evidence="2"/>
<dbReference type="SUPFAM" id="SSF55729">
    <property type="entry name" value="Acyl-CoA N-acyltransferases (Nat)"/>
    <property type="match status" value="1"/>
</dbReference>
<evidence type="ECO:0000259" key="9">
    <source>
        <dbReference type="PROSITE" id="PS51186"/>
    </source>
</evidence>
<dbReference type="PIRSF" id="PIRSF000452">
    <property type="entry name" value="6-N-acetyltransf"/>
    <property type="match status" value="1"/>
</dbReference>
<evidence type="ECO:0000256" key="6">
    <source>
        <dbReference type="ARBA" id="ARBA00023315"/>
    </source>
</evidence>
<dbReference type="eggNOG" id="COG1247">
    <property type="taxonomic scope" value="Bacteria"/>
</dbReference>
<accession>B4DCA9</accession>
<dbReference type="GO" id="GO:0046677">
    <property type="term" value="P:response to antibiotic"/>
    <property type="evidence" value="ECO:0007669"/>
    <property type="project" value="UniProtKB-KW"/>
</dbReference>